<evidence type="ECO:0000256" key="2">
    <source>
        <dbReference type="ARBA" id="ARBA00023015"/>
    </source>
</evidence>
<dbReference type="eggNOG" id="COG0745">
    <property type="taxonomic scope" value="Bacteria"/>
</dbReference>
<reference evidence="7 8" key="1">
    <citation type="journal article" date="2009" name="PLoS Genet.">
        <title>Alliance of proteomics and genomics to unravel the specificities of Sahara bacterium Deinococcus deserti.</title>
        <authorList>
            <person name="de Groot A."/>
            <person name="Dulermo R."/>
            <person name="Ortet P."/>
            <person name="Blanchard L."/>
            <person name="Guerin P."/>
            <person name="Fernandez B."/>
            <person name="Vacherie B."/>
            <person name="Dossat C."/>
            <person name="Jolivet E."/>
            <person name="Siguier P."/>
            <person name="Chandler M."/>
            <person name="Barakat M."/>
            <person name="Dedieu A."/>
            <person name="Barbe V."/>
            <person name="Heulin T."/>
            <person name="Sommer S."/>
            <person name="Achouak W."/>
            <person name="Armengaud J."/>
        </authorList>
    </citation>
    <scope>NUCLEOTIDE SEQUENCE [LARGE SCALE GENOMIC DNA]</scope>
    <source>
        <strain evidence="8">DSM 17065 / CIP 109153 / LMG 22923 / VCD115</strain>
    </source>
</reference>
<evidence type="ECO:0000313" key="7">
    <source>
        <dbReference type="EMBL" id="ACO46068.1"/>
    </source>
</evidence>
<protein>
    <submittedName>
        <fullName evidence="7">Putative response regulator, CheY</fullName>
    </submittedName>
</protein>
<dbReference type="GO" id="GO:0000976">
    <property type="term" value="F:transcription cis-regulatory region binding"/>
    <property type="evidence" value="ECO:0007669"/>
    <property type="project" value="TreeGrafter"/>
</dbReference>
<dbReference type="Proteomes" id="UP000002208">
    <property type="component" value="Chromosome"/>
</dbReference>
<evidence type="ECO:0000313" key="8">
    <source>
        <dbReference type="Proteomes" id="UP000002208"/>
    </source>
</evidence>
<accession>C1CV51</accession>
<dbReference type="Pfam" id="PF00072">
    <property type="entry name" value="Response_reg"/>
    <property type="match status" value="1"/>
</dbReference>
<dbReference type="GO" id="GO:0032993">
    <property type="term" value="C:protein-DNA complex"/>
    <property type="evidence" value="ECO:0007669"/>
    <property type="project" value="TreeGrafter"/>
</dbReference>
<dbReference type="PaxDb" id="546414-Deide_11620"/>
<dbReference type="KEGG" id="ddr:Deide_11620"/>
<dbReference type="SMART" id="SM00448">
    <property type="entry name" value="REC"/>
    <property type="match status" value="1"/>
</dbReference>
<feature type="modified residue" description="4-aspartylphosphate" evidence="5">
    <location>
        <position position="57"/>
    </location>
</feature>
<dbReference type="SUPFAM" id="SSF52172">
    <property type="entry name" value="CheY-like"/>
    <property type="match status" value="1"/>
</dbReference>
<keyword evidence="1 5" id="KW-0597">Phosphoprotein</keyword>
<dbReference type="HOGENOM" id="CLU_000445_69_17_0"/>
<evidence type="ECO:0000256" key="5">
    <source>
        <dbReference type="PROSITE-ProRule" id="PRU00169"/>
    </source>
</evidence>
<organism evidence="7 8">
    <name type="scientific">Deinococcus deserti (strain DSM 17065 / CIP 109153 / LMG 22923 / VCD115)</name>
    <dbReference type="NCBI Taxonomy" id="546414"/>
    <lineage>
        <taxon>Bacteria</taxon>
        <taxon>Thermotogati</taxon>
        <taxon>Deinococcota</taxon>
        <taxon>Deinococci</taxon>
        <taxon>Deinococcales</taxon>
        <taxon>Deinococcaceae</taxon>
        <taxon>Deinococcus</taxon>
    </lineage>
</organism>
<dbReference type="AlphaFoldDB" id="C1CV51"/>
<dbReference type="RefSeq" id="WP_012693191.1">
    <property type="nucleotide sequence ID" value="NC_012526.1"/>
</dbReference>
<evidence type="ECO:0000256" key="1">
    <source>
        <dbReference type="ARBA" id="ARBA00022553"/>
    </source>
</evidence>
<keyword evidence="2" id="KW-0805">Transcription regulation</keyword>
<dbReference type="InterPro" id="IPR001789">
    <property type="entry name" value="Sig_transdc_resp-reg_receiver"/>
</dbReference>
<evidence type="ECO:0000256" key="4">
    <source>
        <dbReference type="ARBA" id="ARBA00023163"/>
    </source>
</evidence>
<dbReference type="GO" id="GO:0005829">
    <property type="term" value="C:cytosol"/>
    <property type="evidence" value="ECO:0007669"/>
    <property type="project" value="TreeGrafter"/>
</dbReference>
<sequence length="131" mass="14789">MKSRAETHLLVVDDEAQIRELLDLTLSMQGFRVRCSGSGPEAVEQCRTETYDVIVMDVLMSPWDGFESVRALHQELQETMPPVIFLSGLTRAEPLPDLGTYVQAQYLVKPFRPAQLVERIVEVLASRDQGQ</sequence>
<feature type="domain" description="Response regulatory" evidence="6">
    <location>
        <begin position="8"/>
        <end position="124"/>
    </location>
</feature>
<dbReference type="PANTHER" id="PTHR48111">
    <property type="entry name" value="REGULATOR OF RPOS"/>
    <property type="match status" value="1"/>
</dbReference>
<proteinExistence type="predicted"/>
<dbReference type="Gene3D" id="3.40.50.2300">
    <property type="match status" value="1"/>
</dbReference>
<dbReference type="EMBL" id="CP001114">
    <property type="protein sequence ID" value="ACO46068.1"/>
    <property type="molecule type" value="Genomic_DNA"/>
</dbReference>
<dbReference type="GO" id="GO:0006355">
    <property type="term" value="P:regulation of DNA-templated transcription"/>
    <property type="evidence" value="ECO:0007669"/>
    <property type="project" value="TreeGrafter"/>
</dbReference>
<dbReference type="OrthoDB" id="72486at2"/>
<dbReference type="STRING" id="546414.Deide_11620"/>
<evidence type="ECO:0000259" key="6">
    <source>
        <dbReference type="PROSITE" id="PS50110"/>
    </source>
</evidence>
<dbReference type="PANTHER" id="PTHR48111:SF4">
    <property type="entry name" value="DNA-BINDING DUAL TRANSCRIPTIONAL REGULATOR OMPR"/>
    <property type="match status" value="1"/>
</dbReference>
<gene>
    <name evidence="7" type="ordered locus">Deide_11620</name>
</gene>
<dbReference type="InterPro" id="IPR011006">
    <property type="entry name" value="CheY-like_superfamily"/>
</dbReference>
<keyword evidence="3" id="KW-0238">DNA-binding</keyword>
<evidence type="ECO:0000256" key="3">
    <source>
        <dbReference type="ARBA" id="ARBA00023125"/>
    </source>
</evidence>
<dbReference type="GO" id="GO:0000156">
    <property type="term" value="F:phosphorelay response regulator activity"/>
    <property type="evidence" value="ECO:0007669"/>
    <property type="project" value="TreeGrafter"/>
</dbReference>
<keyword evidence="8" id="KW-1185">Reference proteome</keyword>
<dbReference type="InterPro" id="IPR039420">
    <property type="entry name" value="WalR-like"/>
</dbReference>
<dbReference type="PROSITE" id="PS50110">
    <property type="entry name" value="RESPONSE_REGULATORY"/>
    <property type="match status" value="1"/>
</dbReference>
<keyword evidence="4" id="KW-0804">Transcription</keyword>
<name>C1CV51_DEIDV</name>